<keyword evidence="2" id="KW-1185">Reference proteome</keyword>
<evidence type="ECO:0000313" key="2">
    <source>
        <dbReference type="Proteomes" id="UP000550508"/>
    </source>
</evidence>
<protein>
    <submittedName>
        <fullName evidence="1">Uncharacterized protein</fullName>
    </submittedName>
</protein>
<sequence>MKLIRSGRESDELQSSHHALFNDSANRRLLNSIRRAFPKMYSAYVLDWIPEQGEDIFTVLVDDNTVATFELSRLNCELAEAQNVRMTKDYQRALQKHKMIKLLIALELAAENAE</sequence>
<organism evidence="1 2">
    <name type="scientific">Phyllobacterium pellucidum</name>
    <dbReference type="NCBI Taxonomy" id="2740464"/>
    <lineage>
        <taxon>Bacteria</taxon>
        <taxon>Pseudomonadati</taxon>
        <taxon>Pseudomonadota</taxon>
        <taxon>Alphaproteobacteria</taxon>
        <taxon>Hyphomicrobiales</taxon>
        <taxon>Phyllobacteriaceae</taxon>
        <taxon>Phyllobacterium</taxon>
    </lineage>
</organism>
<name>A0A849VTU3_9HYPH</name>
<comment type="caution">
    <text evidence="1">The sequence shown here is derived from an EMBL/GenBank/DDBJ whole genome shotgun (WGS) entry which is preliminary data.</text>
</comment>
<accession>A0A849VTU3</accession>
<dbReference type="RefSeq" id="WP_113280954.1">
    <property type="nucleotide sequence ID" value="NZ_JABUMX010000005.1"/>
</dbReference>
<proteinExistence type="predicted"/>
<gene>
    <name evidence="1" type="ORF">HQ945_19310</name>
</gene>
<reference evidence="1 2" key="1">
    <citation type="submission" date="2020-05" db="EMBL/GenBank/DDBJ databases">
        <authorList>
            <person name="Kim M.K."/>
        </authorList>
    </citation>
    <scope>NUCLEOTIDE SEQUENCE [LARGE SCALE GENOMIC DNA]</scope>
    <source>
        <strain evidence="1 2">BT25</strain>
    </source>
</reference>
<dbReference type="EMBL" id="JABUMX010000005">
    <property type="protein sequence ID" value="NTS33408.1"/>
    <property type="molecule type" value="Genomic_DNA"/>
</dbReference>
<dbReference type="AlphaFoldDB" id="A0A849VTU3"/>
<evidence type="ECO:0000313" key="1">
    <source>
        <dbReference type="EMBL" id="NTS33408.1"/>
    </source>
</evidence>
<dbReference type="Proteomes" id="UP000550508">
    <property type="component" value="Unassembled WGS sequence"/>
</dbReference>